<gene>
    <name evidence="1" type="ORF">DY000_02039254</name>
</gene>
<organism evidence="1 2">
    <name type="scientific">Brassica cretica</name>
    <name type="common">Mustard</name>
    <dbReference type="NCBI Taxonomy" id="69181"/>
    <lineage>
        <taxon>Eukaryota</taxon>
        <taxon>Viridiplantae</taxon>
        <taxon>Streptophyta</taxon>
        <taxon>Embryophyta</taxon>
        <taxon>Tracheophyta</taxon>
        <taxon>Spermatophyta</taxon>
        <taxon>Magnoliopsida</taxon>
        <taxon>eudicotyledons</taxon>
        <taxon>Gunneridae</taxon>
        <taxon>Pentapetalae</taxon>
        <taxon>rosids</taxon>
        <taxon>malvids</taxon>
        <taxon>Brassicales</taxon>
        <taxon>Brassicaceae</taxon>
        <taxon>Brassiceae</taxon>
        <taxon>Brassica</taxon>
    </lineage>
</organism>
<keyword evidence="2" id="KW-1185">Reference proteome</keyword>
<accession>A0ABQ7B997</accession>
<name>A0ABQ7B997_BRACR</name>
<evidence type="ECO:0000313" key="1">
    <source>
        <dbReference type="EMBL" id="KAF3529089.1"/>
    </source>
</evidence>
<protein>
    <submittedName>
        <fullName evidence="1">Uncharacterized protein</fullName>
    </submittedName>
</protein>
<dbReference type="Proteomes" id="UP000266723">
    <property type="component" value="Unassembled WGS sequence"/>
</dbReference>
<dbReference type="EMBL" id="QGKV02001507">
    <property type="protein sequence ID" value="KAF3529089.1"/>
    <property type="molecule type" value="Genomic_DNA"/>
</dbReference>
<sequence length="359" mass="41527">MMRPWSVMQPWASWSSYELSWTDTHLDELSELVRSSELVRPPEKIQSVNFISDEPSQSLQGFKSCPWAKLIRKAKENMMDEWACFELHLGRNVDPNISMVYNFGLRSKQDIPWSIFDQAVKRESQDKPKPRGRPDPVFVFSQHIYVLHIKQQLELGISTAFRNCCATLKSTISHLIRLRSYLIVRLSDPSKSRTCIRATQSVNVQRFCDNFEKEMMKALKDFSKKSTTTCAPVAEQSIFISEKPKELMSSLMICEDNCDLPSRESDLMFNNEQTIAKLTFLQPEHPSSLILFSHDFEEETFDYPHQGPLLGTRRPMDDDLCPIFDEEDDHLGDNLGPIFDEEAPRITSIIMENQLCFDP</sequence>
<evidence type="ECO:0000313" key="2">
    <source>
        <dbReference type="Proteomes" id="UP000266723"/>
    </source>
</evidence>
<comment type="caution">
    <text evidence="1">The sequence shown here is derived from an EMBL/GenBank/DDBJ whole genome shotgun (WGS) entry which is preliminary data.</text>
</comment>
<proteinExistence type="predicted"/>
<reference evidence="1 2" key="1">
    <citation type="journal article" date="2020" name="BMC Genomics">
        <title>Intraspecific diversification of the crop wild relative Brassica cretica Lam. using demographic model selection.</title>
        <authorList>
            <person name="Kioukis A."/>
            <person name="Michalopoulou V.A."/>
            <person name="Briers L."/>
            <person name="Pirintsos S."/>
            <person name="Studholme D.J."/>
            <person name="Pavlidis P."/>
            <person name="Sarris P.F."/>
        </authorList>
    </citation>
    <scope>NUCLEOTIDE SEQUENCE [LARGE SCALE GENOMIC DNA]</scope>
    <source>
        <strain evidence="2">cv. PFS-1207/04</strain>
    </source>
</reference>